<keyword evidence="3" id="KW-1185">Reference proteome</keyword>
<comment type="caution">
    <text evidence="2">The sequence shown here is derived from an EMBL/GenBank/DDBJ whole genome shotgun (WGS) entry which is preliminary data.</text>
</comment>
<evidence type="ECO:0000313" key="2">
    <source>
        <dbReference type="EMBL" id="MBL6456164.1"/>
    </source>
</evidence>
<feature type="compositionally biased region" description="Low complexity" evidence="1">
    <location>
        <begin position="159"/>
        <end position="171"/>
    </location>
</feature>
<proteinExistence type="predicted"/>
<feature type="region of interest" description="Disordered" evidence="1">
    <location>
        <begin position="137"/>
        <end position="201"/>
    </location>
</feature>
<evidence type="ECO:0000256" key="1">
    <source>
        <dbReference type="SAM" id="MobiDB-lite"/>
    </source>
</evidence>
<sequence>MQHQRGQQEGQQQRPRRAGPAQQQQGEQRLAGQVHRRRQPAPGPVERRPGATQGEDQGIAEREGQQRPPRDGPEQQAEQRRRRGLQPPGGILAQRASAGELRPPPGIPQTPAGADRALQPVFPALVESLDQVEVQPLLRRQGEDAAGKDRLIDAGGHSAGPPAATARPAGLADRDRLAGEGGAQPGQHAPDMPDRRLDRNRPVLPIREEVDGHDIDMRGQFRVALPVFPDIGIGDGLRDRGAHPVERRHQRGRAQVAAQQHLIADDHAGDRLRMGVGLGDERGEFRLVLPRLAPEPGARLQLQSVPRRQRRQIVLAAQRSIAADRPDLRRQQRQVGLDLRWARKAVLERRLAGAEGREGDGGDGAGRRGNLPRLLAVRPPPEQRGERQQDRQGAPAAIGGAVRQG</sequence>
<organism evidence="2 3">
    <name type="scientific">Belnapia mucosa</name>
    <dbReference type="NCBI Taxonomy" id="2804532"/>
    <lineage>
        <taxon>Bacteria</taxon>
        <taxon>Pseudomonadati</taxon>
        <taxon>Pseudomonadota</taxon>
        <taxon>Alphaproteobacteria</taxon>
        <taxon>Acetobacterales</taxon>
        <taxon>Roseomonadaceae</taxon>
        <taxon>Belnapia</taxon>
    </lineage>
</organism>
<feature type="compositionally biased region" description="Basic and acidic residues" evidence="1">
    <location>
        <begin position="59"/>
        <end position="79"/>
    </location>
</feature>
<gene>
    <name evidence="2" type="ORF">JMJ55_12585</name>
</gene>
<name>A0ABS1V395_9PROT</name>
<feature type="compositionally biased region" description="Low complexity" evidence="1">
    <location>
        <begin position="1"/>
        <end position="33"/>
    </location>
</feature>
<feature type="region of interest" description="Disordered" evidence="1">
    <location>
        <begin position="1"/>
        <end position="119"/>
    </location>
</feature>
<feature type="region of interest" description="Disordered" evidence="1">
    <location>
        <begin position="354"/>
        <end position="405"/>
    </location>
</feature>
<dbReference type="EMBL" id="JAEUXJ010000004">
    <property type="protein sequence ID" value="MBL6456164.1"/>
    <property type="molecule type" value="Genomic_DNA"/>
</dbReference>
<accession>A0ABS1V395</accession>
<evidence type="ECO:0000313" key="3">
    <source>
        <dbReference type="Proteomes" id="UP000606490"/>
    </source>
</evidence>
<feature type="compositionally biased region" description="Basic and acidic residues" evidence="1">
    <location>
        <begin position="140"/>
        <end position="152"/>
    </location>
</feature>
<dbReference type="Proteomes" id="UP000606490">
    <property type="component" value="Unassembled WGS sequence"/>
</dbReference>
<reference evidence="2 3" key="1">
    <citation type="submission" date="2021-01" db="EMBL/GenBank/DDBJ databases">
        <title>Belnapia mucosa sp. nov. and Belnapia arida sp. nov., isolated from the Tabernas Desert (Almeria, Spain).</title>
        <authorList>
            <person name="Molina-Menor E."/>
            <person name="Vidal-Verdu A."/>
            <person name="Calonge A."/>
            <person name="Satari L."/>
            <person name="Pereto Magraner J."/>
            <person name="Porcar Miralles M."/>
        </authorList>
    </citation>
    <scope>NUCLEOTIDE SEQUENCE [LARGE SCALE GENOMIC DNA]</scope>
    <source>
        <strain evidence="2 3">T6</strain>
    </source>
</reference>
<protein>
    <submittedName>
        <fullName evidence="2">Uncharacterized protein</fullName>
    </submittedName>
</protein>
<feature type="compositionally biased region" description="Basic and acidic residues" evidence="1">
    <location>
        <begin position="381"/>
        <end position="390"/>
    </location>
</feature>
<dbReference type="RefSeq" id="WP_202825894.1">
    <property type="nucleotide sequence ID" value="NZ_JAEUXJ010000004.1"/>
</dbReference>
<feature type="compositionally biased region" description="Basic and acidic residues" evidence="1">
    <location>
        <begin position="191"/>
        <end position="201"/>
    </location>
</feature>